<protein>
    <submittedName>
        <fullName evidence="1">Uncharacterized protein</fullName>
    </submittedName>
</protein>
<name>A0AAV6UIJ3_9ARAC</name>
<dbReference type="AlphaFoldDB" id="A0AAV6UIJ3"/>
<organism evidence="1 2">
    <name type="scientific">Oedothorax gibbosus</name>
    <dbReference type="NCBI Taxonomy" id="931172"/>
    <lineage>
        <taxon>Eukaryota</taxon>
        <taxon>Metazoa</taxon>
        <taxon>Ecdysozoa</taxon>
        <taxon>Arthropoda</taxon>
        <taxon>Chelicerata</taxon>
        <taxon>Arachnida</taxon>
        <taxon>Araneae</taxon>
        <taxon>Araneomorphae</taxon>
        <taxon>Entelegynae</taxon>
        <taxon>Araneoidea</taxon>
        <taxon>Linyphiidae</taxon>
        <taxon>Erigoninae</taxon>
        <taxon>Oedothorax</taxon>
    </lineage>
</organism>
<keyword evidence="2" id="KW-1185">Reference proteome</keyword>
<accession>A0AAV6UIJ3</accession>
<evidence type="ECO:0000313" key="2">
    <source>
        <dbReference type="Proteomes" id="UP000827092"/>
    </source>
</evidence>
<dbReference type="EMBL" id="JAFNEN010000391">
    <property type="protein sequence ID" value="KAG8184011.1"/>
    <property type="molecule type" value="Genomic_DNA"/>
</dbReference>
<evidence type="ECO:0000313" key="1">
    <source>
        <dbReference type="EMBL" id="KAG8184011.1"/>
    </source>
</evidence>
<reference evidence="1 2" key="1">
    <citation type="journal article" date="2022" name="Nat. Ecol. Evol.">
        <title>A masculinizing supergene underlies an exaggerated male reproductive morph in a spider.</title>
        <authorList>
            <person name="Hendrickx F."/>
            <person name="De Corte Z."/>
            <person name="Sonet G."/>
            <person name="Van Belleghem S.M."/>
            <person name="Kostlbacher S."/>
            <person name="Vangestel C."/>
        </authorList>
    </citation>
    <scope>NUCLEOTIDE SEQUENCE [LARGE SCALE GENOMIC DNA]</scope>
    <source>
        <strain evidence="1">W744_W776</strain>
    </source>
</reference>
<comment type="caution">
    <text evidence="1">The sequence shown here is derived from an EMBL/GenBank/DDBJ whole genome shotgun (WGS) entry which is preliminary data.</text>
</comment>
<gene>
    <name evidence="1" type="ORF">JTE90_024468</name>
</gene>
<sequence length="94" mass="11171">MKSCQQWTACSQQWNITPLSPRSPSRNAIPFGETKRKPEMRTLRKLDISFQRKTGRAIFEKEMARISQSGSRNKHRKEWTGIFGARYYLFYRLV</sequence>
<dbReference type="Proteomes" id="UP000827092">
    <property type="component" value="Unassembled WGS sequence"/>
</dbReference>
<proteinExistence type="predicted"/>